<accession>A0A2G8LD60</accession>
<feature type="compositionally biased region" description="Basic and acidic residues" evidence="2">
    <location>
        <begin position="271"/>
        <end position="283"/>
    </location>
</feature>
<dbReference type="Proteomes" id="UP000230750">
    <property type="component" value="Unassembled WGS sequence"/>
</dbReference>
<keyword evidence="4" id="KW-1185">Reference proteome</keyword>
<evidence type="ECO:0000313" key="3">
    <source>
        <dbReference type="EMBL" id="PIK58226.1"/>
    </source>
</evidence>
<feature type="compositionally biased region" description="Basic and acidic residues" evidence="2">
    <location>
        <begin position="291"/>
        <end position="305"/>
    </location>
</feature>
<evidence type="ECO:0000256" key="1">
    <source>
        <dbReference type="SAM" id="Coils"/>
    </source>
</evidence>
<keyword evidence="1" id="KW-0175">Coiled coil</keyword>
<organism evidence="3 4">
    <name type="scientific">Stichopus japonicus</name>
    <name type="common">Sea cucumber</name>
    <dbReference type="NCBI Taxonomy" id="307972"/>
    <lineage>
        <taxon>Eukaryota</taxon>
        <taxon>Metazoa</taxon>
        <taxon>Echinodermata</taxon>
        <taxon>Eleutherozoa</taxon>
        <taxon>Echinozoa</taxon>
        <taxon>Holothuroidea</taxon>
        <taxon>Aspidochirotacea</taxon>
        <taxon>Aspidochirotida</taxon>
        <taxon>Stichopodidae</taxon>
        <taxon>Apostichopus</taxon>
    </lineage>
</organism>
<feature type="region of interest" description="Disordered" evidence="2">
    <location>
        <begin position="271"/>
        <end position="333"/>
    </location>
</feature>
<name>A0A2G8LD60_STIJA</name>
<evidence type="ECO:0000313" key="4">
    <source>
        <dbReference type="Proteomes" id="UP000230750"/>
    </source>
</evidence>
<gene>
    <name evidence="3" type="ORF">BSL78_04877</name>
</gene>
<comment type="caution">
    <text evidence="3">The sequence shown here is derived from an EMBL/GenBank/DDBJ whole genome shotgun (WGS) entry which is preliminary data.</text>
</comment>
<reference evidence="3 4" key="1">
    <citation type="journal article" date="2017" name="PLoS Biol.">
        <title>The sea cucumber genome provides insights into morphological evolution and visceral regeneration.</title>
        <authorList>
            <person name="Zhang X."/>
            <person name="Sun L."/>
            <person name="Yuan J."/>
            <person name="Sun Y."/>
            <person name="Gao Y."/>
            <person name="Zhang L."/>
            <person name="Li S."/>
            <person name="Dai H."/>
            <person name="Hamel J.F."/>
            <person name="Liu C."/>
            <person name="Yu Y."/>
            <person name="Liu S."/>
            <person name="Lin W."/>
            <person name="Guo K."/>
            <person name="Jin S."/>
            <person name="Xu P."/>
            <person name="Storey K.B."/>
            <person name="Huan P."/>
            <person name="Zhang T."/>
            <person name="Zhou Y."/>
            <person name="Zhang J."/>
            <person name="Lin C."/>
            <person name="Li X."/>
            <person name="Xing L."/>
            <person name="Huo D."/>
            <person name="Sun M."/>
            <person name="Wang L."/>
            <person name="Mercier A."/>
            <person name="Li F."/>
            <person name="Yang H."/>
            <person name="Xiang J."/>
        </authorList>
    </citation>
    <scope>NUCLEOTIDE SEQUENCE [LARGE SCALE GENOMIC DNA]</scope>
    <source>
        <strain evidence="3">Shaxun</strain>
        <tissue evidence="3">Muscle</tissue>
    </source>
</reference>
<protein>
    <submittedName>
        <fullName evidence="3">Putative ski oncogene</fullName>
    </submittedName>
</protein>
<feature type="coiled-coil region" evidence="1">
    <location>
        <begin position="176"/>
        <end position="243"/>
    </location>
</feature>
<proteinExistence type="predicted"/>
<dbReference type="AlphaFoldDB" id="A0A2G8LD60"/>
<evidence type="ECO:0000256" key="2">
    <source>
        <dbReference type="SAM" id="MobiDB-lite"/>
    </source>
</evidence>
<sequence length="333" mass="37242">MNFDENGNPKKCKMESSVGEGKEAYFAPGWPGFPMQRPSAFRPWSPAMLAKEGKKMLPEHGTVLVRDGHGISTFLRMGPPVLVNPERVIPHNAASDYDSQFAPNVALAPHKAAKKESSSIKGEKMISDCAEMSPRHLDVESSLEREIELVKALLESDALDTQDGRERLLQELARIRVHQEERLQNAVQSKKSLQQAEIAGGGGNQTAIPSPAGCMRLDYERRLHQVGEEKERMELELRRIQQNSGKVYELSQDNAQLSSENGILRKRLEIERKRNWKESHSSKEGSPNPSHCEERQSPASKEHSSSRGSTPQRKSPPISPRNEVRVCKQPCNG</sequence>
<dbReference type="EMBL" id="MRZV01000119">
    <property type="protein sequence ID" value="PIK58226.1"/>
    <property type="molecule type" value="Genomic_DNA"/>
</dbReference>
<dbReference type="STRING" id="307972.A0A2G8LD60"/>
<dbReference type="OrthoDB" id="3938623at2759"/>